<dbReference type="PANTHER" id="PTHR37828">
    <property type="entry name" value="GSR2449 PROTEIN"/>
    <property type="match status" value="1"/>
</dbReference>
<dbReference type="Proteomes" id="UP000516384">
    <property type="component" value="Chromosome"/>
</dbReference>
<dbReference type="EMBL" id="CP061172">
    <property type="protein sequence ID" value="QNR70091.1"/>
    <property type="molecule type" value="Genomic_DNA"/>
</dbReference>
<dbReference type="Pfam" id="PF03795">
    <property type="entry name" value="YCII"/>
    <property type="match status" value="1"/>
</dbReference>
<dbReference type="InterPro" id="IPR005545">
    <property type="entry name" value="YCII"/>
</dbReference>
<dbReference type="InterPro" id="IPR011008">
    <property type="entry name" value="Dimeric_a/b-barrel"/>
</dbReference>
<proteinExistence type="inferred from homology"/>
<reference evidence="3 4" key="1">
    <citation type="submission" date="2020-09" db="EMBL/GenBank/DDBJ databases">
        <title>Characterization of Paenibacillus peoriae strain ZF390 with broad-spectrum antimicrobial activity as a potential biocontrol agent.</title>
        <authorList>
            <person name="Li L."/>
            <person name="Zhao Y."/>
            <person name="Li B."/>
            <person name="Xie X."/>
        </authorList>
    </citation>
    <scope>NUCLEOTIDE SEQUENCE [LARGE SCALE GENOMIC DNA]</scope>
    <source>
        <strain evidence="3 4">ZF390</strain>
    </source>
</reference>
<evidence type="ECO:0000313" key="3">
    <source>
        <dbReference type="EMBL" id="QNR70091.1"/>
    </source>
</evidence>
<dbReference type="AlphaFoldDB" id="A0A7H0YG83"/>
<sequence>MSYFLLITTRTNKFDANDIKGHYDHLEKLKKEELLEMYGPFSDATGGAYLIKAASLDEATKIGNLDPLIQNGSSTLTIKEWLLR</sequence>
<gene>
    <name evidence="3" type="ORF">IAQ67_08335</name>
</gene>
<protein>
    <recommendedName>
        <fullName evidence="2">YCII-related domain-containing protein</fullName>
    </recommendedName>
</protein>
<evidence type="ECO:0000256" key="1">
    <source>
        <dbReference type="ARBA" id="ARBA00007689"/>
    </source>
</evidence>
<dbReference type="Gene3D" id="3.30.70.1060">
    <property type="entry name" value="Dimeric alpha+beta barrel"/>
    <property type="match status" value="1"/>
</dbReference>
<evidence type="ECO:0000259" key="2">
    <source>
        <dbReference type="Pfam" id="PF03795"/>
    </source>
</evidence>
<dbReference type="SUPFAM" id="SSF54909">
    <property type="entry name" value="Dimeric alpha+beta barrel"/>
    <property type="match status" value="1"/>
</dbReference>
<accession>A0A7H0YG83</accession>
<evidence type="ECO:0000313" key="4">
    <source>
        <dbReference type="Proteomes" id="UP000516384"/>
    </source>
</evidence>
<feature type="domain" description="YCII-related" evidence="2">
    <location>
        <begin position="1"/>
        <end position="81"/>
    </location>
</feature>
<dbReference type="PANTHER" id="PTHR37828:SF1">
    <property type="entry name" value="YCII-RELATED DOMAIN-CONTAINING PROTEIN"/>
    <property type="match status" value="1"/>
</dbReference>
<dbReference type="RefSeq" id="WP_134910375.1">
    <property type="nucleotide sequence ID" value="NZ_CP061172.1"/>
</dbReference>
<comment type="similarity">
    <text evidence="1">Belongs to the YciI family.</text>
</comment>
<name>A0A7H0YG83_9BACL</name>
<organism evidence="3 4">
    <name type="scientific">Paenibacillus peoriae</name>
    <dbReference type="NCBI Taxonomy" id="59893"/>
    <lineage>
        <taxon>Bacteria</taxon>
        <taxon>Bacillati</taxon>
        <taxon>Bacillota</taxon>
        <taxon>Bacilli</taxon>
        <taxon>Bacillales</taxon>
        <taxon>Paenibacillaceae</taxon>
        <taxon>Paenibacillus</taxon>
    </lineage>
</organism>